<feature type="compositionally biased region" description="Basic and acidic residues" evidence="6">
    <location>
        <begin position="347"/>
        <end position="363"/>
    </location>
</feature>
<dbReference type="InterPro" id="IPR001005">
    <property type="entry name" value="SANT/Myb"/>
</dbReference>
<feature type="compositionally biased region" description="Polar residues" evidence="6">
    <location>
        <begin position="274"/>
        <end position="284"/>
    </location>
</feature>
<dbReference type="FunFam" id="1.10.10.60:FF:000010">
    <property type="entry name" value="Transcriptional activator Myb isoform A"/>
    <property type="match status" value="1"/>
</dbReference>
<dbReference type="RefSeq" id="XP_001017510.1">
    <property type="nucleotide sequence ID" value="XM_001017510.1"/>
</dbReference>
<dbReference type="CDD" id="cd00167">
    <property type="entry name" value="SANT"/>
    <property type="match status" value="2"/>
</dbReference>
<feature type="region of interest" description="Disordered" evidence="6">
    <location>
        <begin position="480"/>
        <end position="539"/>
    </location>
</feature>
<dbReference type="InterPro" id="IPR017930">
    <property type="entry name" value="Myb_dom"/>
</dbReference>
<dbReference type="GO" id="GO:0019185">
    <property type="term" value="C:snRNA-activating protein complex"/>
    <property type="evidence" value="ECO:0007669"/>
    <property type="project" value="TreeGrafter"/>
</dbReference>
<dbReference type="GO" id="GO:0001006">
    <property type="term" value="F:RNA polymerase III type 3 promoter sequence-specific DNA binding"/>
    <property type="evidence" value="ECO:0007669"/>
    <property type="project" value="TreeGrafter"/>
</dbReference>
<dbReference type="Pfam" id="PF13921">
    <property type="entry name" value="Myb_DNA-bind_6"/>
    <property type="match status" value="1"/>
</dbReference>
<feature type="compositionally biased region" description="Basic and acidic residues" evidence="6">
    <location>
        <begin position="692"/>
        <end position="707"/>
    </location>
</feature>
<keyword evidence="5" id="KW-0539">Nucleus</keyword>
<keyword evidence="3 9" id="KW-0238">DNA-binding</keyword>
<feature type="region of interest" description="Disordered" evidence="6">
    <location>
        <begin position="412"/>
        <end position="433"/>
    </location>
</feature>
<dbReference type="PROSITE" id="PS50090">
    <property type="entry name" value="MYB_LIKE"/>
    <property type="match status" value="2"/>
</dbReference>
<feature type="region of interest" description="Disordered" evidence="6">
    <location>
        <begin position="692"/>
        <end position="726"/>
    </location>
</feature>
<keyword evidence="1" id="KW-0677">Repeat</keyword>
<dbReference type="InParanoid" id="I7MJW7"/>
<feature type="domain" description="HTH myb-type" evidence="8">
    <location>
        <begin position="55"/>
        <end position="109"/>
    </location>
</feature>
<sequence>MISKTSGKGPWSFDEDNKLLDWVKANGPQKWSLCSETIPGRSGKQCRERWFNNLNPNVKKGNWTAEEDDMIFQGYLQHGSSWSRIAKNLEGRTENSVKNRFYSTVRKLLSDSEKNGGKGSEQQIRNIIQMSLGKKVGGGMPSLENENDQNSDNSQCESEEDKSHNDAMSSSKNNQSSEVNTHKEAEAEEAKKEEISSKSQNLEGQTNKKQSKQAPQSSSSNNNNDMELEEPKPETKKNGNEAQNNESEKLKQNTQSLADDLNQEGEGHEDETSSHAISSSQQLGLSGMTKRKYNRKRHQDEYSESNLLYRLLKSNDVTIKNTKCLQDYSVFYRKYKQNKYMMKKKKKEDDAKKQNENGDEEHTSSSMQETNQQDYNEEDEDDDNSHLQFQDLTSAKIKKALKSKLGMKGCFDDKQKISSSKDSSHKNRQDSENDLDEINHQLLLLKQAKLQQQDKLKKKLKANNQSKVEDLNQISTKIKNAKIQSKTKKGHHSDEDEDSNLDHIHTSSIKEEPEEDNDDDNSAQLSGANKYDDKLFNSNLPSENQLDDVGDLESQLLKFFQKSMGQFFKKFMKQNKGSGKETDKKTNNKKELKKQLSQQQQQQQQQLLQLQVQEQIQKQLEQLNNQNSKQSKNINNQQVIQRTNTIIQNPPIKNQSKKNGSSQIPAKDSNINDNGIQNLIQKQIQEMQLVKQEENQENNDQKQKQENNKTGFKQNNNSNSQQMMTKSTINNQKSSFQLNKNQNTPTARNGYTNQIGSSSSLFSQPNNNNNNNNYNLNNNNGGFGSLLSSHSLQMQQQNQNNQQLTASQNLSIQNIKNLLNQNMLGNQNSLNVNGDQGVDQKMIFLLNQLNTLESMLTNTKKELVKLEASLMNQRGSDQQMGINQNRGGYASNNMQGSSNNLYASNGFYNMQGGIPPTANVLKTLPSFGSRAIFEKSDVDAPSFNKRKNSKDNTSQFSDFDKFINNNN</sequence>
<feature type="compositionally biased region" description="Low complexity" evidence="6">
    <location>
        <begin position="212"/>
        <end position="224"/>
    </location>
</feature>
<feature type="compositionally biased region" description="Low complexity" evidence="6">
    <location>
        <begin position="756"/>
        <end position="787"/>
    </location>
</feature>
<feature type="region of interest" description="Disordered" evidence="6">
    <location>
        <begin position="134"/>
        <end position="300"/>
    </location>
</feature>
<feature type="compositionally biased region" description="Basic and acidic residues" evidence="6">
    <location>
        <begin position="578"/>
        <end position="594"/>
    </location>
</feature>
<dbReference type="GO" id="GO:0042796">
    <property type="term" value="P:snRNA transcription by RNA polymerase III"/>
    <property type="evidence" value="ECO:0007669"/>
    <property type="project" value="TreeGrafter"/>
</dbReference>
<feature type="compositionally biased region" description="Polar residues" evidence="6">
    <location>
        <begin position="738"/>
        <end position="755"/>
    </location>
</feature>
<dbReference type="KEGG" id="tet:TTHERM_00334420"/>
<keyword evidence="10" id="KW-1185">Reference proteome</keyword>
<evidence type="ECO:0000256" key="4">
    <source>
        <dbReference type="ARBA" id="ARBA00023163"/>
    </source>
</evidence>
<proteinExistence type="predicted"/>
<feature type="compositionally biased region" description="Basic and acidic residues" evidence="6">
    <location>
        <begin position="422"/>
        <end position="431"/>
    </location>
</feature>
<gene>
    <name evidence="9" type="ORF">TTHERM_00334420</name>
</gene>
<feature type="domain" description="HTH myb-type" evidence="8">
    <location>
        <begin position="1"/>
        <end position="54"/>
    </location>
</feature>
<dbReference type="eggNOG" id="KOG0048">
    <property type="taxonomic scope" value="Eukaryota"/>
</dbReference>
<evidence type="ECO:0000313" key="9">
    <source>
        <dbReference type="EMBL" id="EAR97265.1"/>
    </source>
</evidence>
<dbReference type="GO" id="GO:0000978">
    <property type="term" value="F:RNA polymerase II cis-regulatory region sequence-specific DNA binding"/>
    <property type="evidence" value="ECO:0007669"/>
    <property type="project" value="TreeGrafter"/>
</dbReference>
<feature type="region of interest" description="Disordered" evidence="6">
    <location>
        <begin position="572"/>
        <end position="598"/>
    </location>
</feature>
<protein>
    <submittedName>
        <fullName evidence="9">Myb-like DNA-binding domain protein</fullName>
    </submittedName>
</protein>
<feature type="domain" description="Myb-like" evidence="7">
    <location>
        <begin position="3"/>
        <end position="54"/>
    </location>
</feature>
<dbReference type="OrthoDB" id="2143914at2759"/>
<evidence type="ECO:0000256" key="5">
    <source>
        <dbReference type="ARBA" id="ARBA00023242"/>
    </source>
</evidence>
<reference evidence="10" key="1">
    <citation type="journal article" date="2006" name="PLoS Biol.">
        <title>Macronuclear genome sequence of the ciliate Tetrahymena thermophila, a model eukaryote.</title>
        <authorList>
            <person name="Eisen J.A."/>
            <person name="Coyne R.S."/>
            <person name="Wu M."/>
            <person name="Wu D."/>
            <person name="Thiagarajan M."/>
            <person name="Wortman J.R."/>
            <person name="Badger J.H."/>
            <person name="Ren Q."/>
            <person name="Amedeo P."/>
            <person name="Jones K.M."/>
            <person name="Tallon L.J."/>
            <person name="Delcher A.L."/>
            <person name="Salzberg S.L."/>
            <person name="Silva J.C."/>
            <person name="Haas B.J."/>
            <person name="Majoros W.H."/>
            <person name="Farzad M."/>
            <person name="Carlton J.M."/>
            <person name="Smith R.K. Jr."/>
            <person name="Garg J."/>
            <person name="Pearlman R.E."/>
            <person name="Karrer K.M."/>
            <person name="Sun L."/>
            <person name="Manning G."/>
            <person name="Elde N.C."/>
            <person name="Turkewitz A.P."/>
            <person name="Asai D.J."/>
            <person name="Wilkes D.E."/>
            <person name="Wang Y."/>
            <person name="Cai H."/>
            <person name="Collins K."/>
            <person name="Stewart B.A."/>
            <person name="Lee S.R."/>
            <person name="Wilamowska K."/>
            <person name="Weinberg Z."/>
            <person name="Ruzzo W.L."/>
            <person name="Wloga D."/>
            <person name="Gaertig J."/>
            <person name="Frankel J."/>
            <person name="Tsao C.-C."/>
            <person name="Gorovsky M.A."/>
            <person name="Keeling P.J."/>
            <person name="Waller R.F."/>
            <person name="Patron N.J."/>
            <person name="Cherry J.M."/>
            <person name="Stover N.A."/>
            <person name="Krieger C.J."/>
            <person name="del Toro C."/>
            <person name="Ryder H.F."/>
            <person name="Williamson S.C."/>
            <person name="Barbeau R.A."/>
            <person name="Hamilton E.P."/>
            <person name="Orias E."/>
        </authorList>
    </citation>
    <scope>NUCLEOTIDE SEQUENCE [LARGE SCALE GENOMIC DNA]</scope>
    <source>
        <strain evidence="10">SB210</strain>
    </source>
</reference>
<feature type="compositionally biased region" description="Basic and acidic residues" evidence="6">
    <location>
        <begin position="180"/>
        <end position="196"/>
    </location>
</feature>
<evidence type="ECO:0000256" key="6">
    <source>
        <dbReference type="SAM" id="MobiDB-lite"/>
    </source>
</evidence>
<feature type="compositionally biased region" description="Acidic residues" evidence="6">
    <location>
        <begin position="512"/>
        <end position="521"/>
    </location>
</feature>
<dbReference type="HOGENOM" id="CLU_306434_0_0_1"/>
<feature type="region of interest" description="Disordered" evidence="6">
    <location>
        <begin position="941"/>
        <end position="967"/>
    </location>
</feature>
<dbReference type="PANTHER" id="PTHR46621">
    <property type="entry name" value="SNRNA-ACTIVATING PROTEIN COMPLEX SUBUNIT 4"/>
    <property type="match status" value="1"/>
</dbReference>
<keyword evidence="4" id="KW-0804">Transcription</keyword>
<dbReference type="GO" id="GO:0042795">
    <property type="term" value="P:snRNA transcription by RNA polymerase II"/>
    <property type="evidence" value="ECO:0007669"/>
    <property type="project" value="TreeGrafter"/>
</dbReference>
<organism evidence="9 10">
    <name type="scientific">Tetrahymena thermophila (strain SB210)</name>
    <dbReference type="NCBI Taxonomy" id="312017"/>
    <lineage>
        <taxon>Eukaryota</taxon>
        <taxon>Sar</taxon>
        <taxon>Alveolata</taxon>
        <taxon>Ciliophora</taxon>
        <taxon>Intramacronucleata</taxon>
        <taxon>Oligohymenophorea</taxon>
        <taxon>Hymenostomatida</taxon>
        <taxon>Tetrahymenina</taxon>
        <taxon>Tetrahymenidae</taxon>
        <taxon>Tetrahymena</taxon>
    </lineage>
</organism>
<feature type="domain" description="Myb-like" evidence="7">
    <location>
        <begin position="55"/>
        <end position="105"/>
    </location>
</feature>
<evidence type="ECO:0000256" key="2">
    <source>
        <dbReference type="ARBA" id="ARBA00023015"/>
    </source>
</evidence>
<dbReference type="EMBL" id="GG662666">
    <property type="protein sequence ID" value="EAR97265.1"/>
    <property type="molecule type" value="Genomic_DNA"/>
</dbReference>
<dbReference type="GeneID" id="7838533"/>
<dbReference type="InterPro" id="IPR051575">
    <property type="entry name" value="Myb-like_DNA-bd"/>
</dbReference>
<evidence type="ECO:0000259" key="7">
    <source>
        <dbReference type="PROSITE" id="PS50090"/>
    </source>
</evidence>
<evidence type="ECO:0000259" key="8">
    <source>
        <dbReference type="PROSITE" id="PS51294"/>
    </source>
</evidence>
<name>I7MJW7_TETTS</name>
<feature type="compositionally biased region" description="Polar residues" evidence="6">
    <location>
        <begin position="166"/>
        <end position="179"/>
    </location>
</feature>
<evidence type="ECO:0000313" key="10">
    <source>
        <dbReference type="Proteomes" id="UP000009168"/>
    </source>
</evidence>
<dbReference type="STRING" id="312017.I7MJW7"/>
<feature type="region of interest" description="Disordered" evidence="6">
    <location>
        <begin position="738"/>
        <end position="787"/>
    </location>
</feature>
<feature type="region of interest" description="Disordered" evidence="6">
    <location>
        <begin position="341"/>
        <end position="385"/>
    </location>
</feature>
<dbReference type="InterPro" id="IPR009057">
    <property type="entry name" value="Homeodomain-like_sf"/>
</dbReference>
<dbReference type="Gene3D" id="1.10.10.60">
    <property type="entry name" value="Homeodomain-like"/>
    <property type="match status" value="2"/>
</dbReference>
<evidence type="ECO:0000256" key="3">
    <source>
        <dbReference type="ARBA" id="ARBA00023125"/>
    </source>
</evidence>
<dbReference type="PROSITE" id="PS51294">
    <property type="entry name" value="HTH_MYB"/>
    <property type="match status" value="2"/>
</dbReference>
<dbReference type="SMART" id="SM00717">
    <property type="entry name" value="SANT"/>
    <property type="match status" value="2"/>
</dbReference>
<keyword evidence="2" id="KW-0805">Transcription regulation</keyword>
<dbReference type="SUPFAM" id="SSF46689">
    <property type="entry name" value="Homeodomain-like"/>
    <property type="match status" value="2"/>
</dbReference>
<accession>I7MJW7</accession>
<feature type="compositionally biased region" description="Polar residues" evidence="6">
    <location>
        <begin position="951"/>
        <end position="967"/>
    </location>
</feature>
<dbReference type="Proteomes" id="UP000009168">
    <property type="component" value="Unassembled WGS sequence"/>
</dbReference>
<evidence type="ECO:0000256" key="1">
    <source>
        <dbReference type="ARBA" id="ARBA00022737"/>
    </source>
</evidence>
<dbReference type="OMA" id="EMYKMQA"/>
<dbReference type="AlphaFoldDB" id="I7MJW7"/>
<feature type="region of interest" description="Disordered" evidence="6">
    <location>
        <begin position="644"/>
        <end position="673"/>
    </location>
</feature>
<feature type="compositionally biased region" description="Basic and acidic residues" evidence="6">
    <location>
        <begin position="500"/>
        <end position="511"/>
    </location>
</feature>
<dbReference type="PANTHER" id="PTHR46621:SF1">
    <property type="entry name" value="SNRNA-ACTIVATING PROTEIN COMPLEX SUBUNIT 4"/>
    <property type="match status" value="1"/>
</dbReference>
<feature type="compositionally biased region" description="Basic and acidic residues" evidence="6">
    <location>
        <begin position="229"/>
        <end position="239"/>
    </location>
</feature>